<feature type="region of interest" description="Disordered" evidence="2">
    <location>
        <begin position="207"/>
        <end position="276"/>
    </location>
</feature>
<dbReference type="KEGG" id="gtr:GLOTRDRAFT_137430"/>
<name>S7RUV5_GLOTA</name>
<feature type="compositionally biased region" description="Polar residues" evidence="2">
    <location>
        <begin position="556"/>
        <end position="565"/>
    </location>
</feature>
<evidence type="ECO:0000313" key="4">
    <source>
        <dbReference type="Proteomes" id="UP000030669"/>
    </source>
</evidence>
<feature type="compositionally biased region" description="Polar residues" evidence="2">
    <location>
        <begin position="729"/>
        <end position="746"/>
    </location>
</feature>
<dbReference type="eggNOG" id="ENOG502SC9W">
    <property type="taxonomic scope" value="Eukaryota"/>
</dbReference>
<dbReference type="OrthoDB" id="2548929at2759"/>
<dbReference type="EMBL" id="KB469299">
    <property type="protein sequence ID" value="EPQ56979.1"/>
    <property type="molecule type" value="Genomic_DNA"/>
</dbReference>
<dbReference type="STRING" id="670483.S7RUV5"/>
<organism evidence="3 4">
    <name type="scientific">Gloeophyllum trabeum (strain ATCC 11539 / FP-39264 / Madison 617)</name>
    <name type="common">Brown rot fungus</name>
    <dbReference type="NCBI Taxonomy" id="670483"/>
    <lineage>
        <taxon>Eukaryota</taxon>
        <taxon>Fungi</taxon>
        <taxon>Dikarya</taxon>
        <taxon>Basidiomycota</taxon>
        <taxon>Agaricomycotina</taxon>
        <taxon>Agaricomycetes</taxon>
        <taxon>Gloeophyllales</taxon>
        <taxon>Gloeophyllaceae</taxon>
        <taxon>Gloeophyllum</taxon>
    </lineage>
</organism>
<protein>
    <submittedName>
        <fullName evidence="3">Uncharacterized protein</fullName>
    </submittedName>
</protein>
<evidence type="ECO:0000256" key="1">
    <source>
        <dbReference type="SAM" id="Coils"/>
    </source>
</evidence>
<feature type="compositionally biased region" description="Low complexity" evidence="2">
    <location>
        <begin position="677"/>
        <end position="689"/>
    </location>
</feature>
<feature type="region of interest" description="Disordered" evidence="2">
    <location>
        <begin position="517"/>
        <end position="571"/>
    </location>
</feature>
<evidence type="ECO:0000313" key="3">
    <source>
        <dbReference type="EMBL" id="EPQ56979.1"/>
    </source>
</evidence>
<feature type="coiled-coil region" evidence="1">
    <location>
        <begin position="450"/>
        <end position="498"/>
    </location>
</feature>
<accession>S7RUV5</accession>
<dbReference type="Proteomes" id="UP000030669">
    <property type="component" value="Unassembled WGS sequence"/>
</dbReference>
<feature type="coiled-coil region" evidence="1">
    <location>
        <begin position="316"/>
        <end position="343"/>
    </location>
</feature>
<dbReference type="GeneID" id="19303756"/>
<feature type="region of interest" description="Disordered" evidence="2">
    <location>
        <begin position="356"/>
        <end position="375"/>
    </location>
</feature>
<feature type="region of interest" description="Disordered" evidence="2">
    <location>
        <begin position="381"/>
        <end position="401"/>
    </location>
</feature>
<feature type="compositionally biased region" description="Basic and acidic residues" evidence="2">
    <location>
        <begin position="692"/>
        <end position="708"/>
    </location>
</feature>
<evidence type="ECO:0000256" key="2">
    <source>
        <dbReference type="SAM" id="MobiDB-lite"/>
    </source>
</evidence>
<dbReference type="AlphaFoldDB" id="S7RUV5"/>
<proteinExistence type="predicted"/>
<keyword evidence="1" id="KW-0175">Coiled coil</keyword>
<dbReference type="OMA" id="QDRSFYP"/>
<feature type="region of interest" description="Disordered" evidence="2">
    <location>
        <begin position="838"/>
        <end position="937"/>
    </location>
</feature>
<dbReference type="HOGENOM" id="CLU_330406_0_0_1"/>
<dbReference type="RefSeq" id="XP_007864151.1">
    <property type="nucleotide sequence ID" value="XM_007865960.1"/>
</dbReference>
<feature type="compositionally biased region" description="Basic and acidic residues" evidence="2">
    <location>
        <begin position="922"/>
        <end position="937"/>
    </location>
</feature>
<reference evidence="3 4" key="1">
    <citation type="journal article" date="2012" name="Science">
        <title>The Paleozoic origin of enzymatic lignin decomposition reconstructed from 31 fungal genomes.</title>
        <authorList>
            <person name="Floudas D."/>
            <person name="Binder M."/>
            <person name="Riley R."/>
            <person name="Barry K."/>
            <person name="Blanchette R.A."/>
            <person name="Henrissat B."/>
            <person name="Martinez A.T."/>
            <person name="Otillar R."/>
            <person name="Spatafora J.W."/>
            <person name="Yadav J.S."/>
            <person name="Aerts A."/>
            <person name="Benoit I."/>
            <person name="Boyd A."/>
            <person name="Carlson A."/>
            <person name="Copeland A."/>
            <person name="Coutinho P.M."/>
            <person name="de Vries R.P."/>
            <person name="Ferreira P."/>
            <person name="Findley K."/>
            <person name="Foster B."/>
            <person name="Gaskell J."/>
            <person name="Glotzer D."/>
            <person name="Gorecki P."/>
            <person name="Heitman J."/>
            <person name="Hesse C."/>
            <person name="Hori C."/>
            <person name="Igarashi K."/>
            <person name="Jurgens J.A."/>
            <person name="Kallen N."/>
            <person name="Kersten P."/>
            <person name="Kohler A."/>
            <person name="Kuees U."/>
            <person name="Kumar T.K.A."/>
            <person name="Kuo A."/>
            <person name="LaButti K."/>
            <person name="Larrondo L.F."/>
            <person name="Lindquist E."/>
            <person name="Ling A."/>
            <person name="Lombard V."/>
            <person name="Lucas S."/>
            <person name="Lundell T."/>
            <person name="Martin R."/>
            <person name="McLaughlin D.J."/>
            <person name="Morgenstern I."/>
            <person name="Morin E."/>
            <person name="Murat C."/>
            <person name="Nagy L.G."/>
            <person name="Nolan M."/>
            <person name="Ohm R.A."/>
            <person name="Patyshakuliyeva A."/>
            <person name="Rokas A."/>
            <person name="Ruiz-Duenas F.J."/>
            <person name="Sabat G."/>
            <person name="Salamov A."/>
            <person name="Samejima M."/>
            <person name="Schmutz J."/>
            <person name="Slot J.C."/>
            <person name="St John F."/>
            <person name="Stenlid J."/>
            <person name="Sun H."/>
            <person name="Sun S."/>
            <person name="Syed K."/>
            <person name="Tsang A."/>
            <person name="Wiebenga A."/>
            <person name="Young D."/>
            <person name="Pisabarro A."/>
            <person name="Eastwood D.C."/>
            <person name="Martin F."/>
            <person name="Cullen D."/>
            <person name="Grigoriev I.V."/>
            <person name="Hibbett D.S."/>
        </authorList>
    </citation>
    <scope>NUCLEOTIDE SEQUENCE [LARGE SCALE GENOMIC DNA]</scope>
    <source>
        <strain evidence="3 4">ATCC 11539</strain>
    </source>
</reference>
<feature type="region of interest" description="Disordered" evidence="2">
    <location>
        <begin position="674"/>
        <end position="802"/>
    </location>
</feature>
<gene>
    <name evidence="3" type="ORF">GLOTRDRAFT_137430</name>
</gene>
<keyword evidence="4" id="KW-1185">Reference proteome</keyword>
<feature type="compositionally biased region" description="Basic and acidic residues" evidence="2">
    <location>
        <begin position="381"/>
        <end position="397"/>
    </location>
</feature>
<sequence>MGISFGGLGVLFSHHKPLADWSSYVIPGQVEIRSMFFATVSLIVLLLLAYLTNPSESSFRTYLTEQSFRQHLSRLNDSSDDDRFDAQDNVGVHYTLSRRKSATRRQQGVETSPVVFSTGAKVSLRTPKHVFHNFGILTVAAVVPLGTKPANAVNERSSRSEDFSGSAVWDTWFIGAFGRWWRGGTIESWWHDTLVATKDEEGCRSGLFDIKASDPSDQYAGLPYATSPPPPRSPPRLRQRERSAQLPARSSTPPPLPKSASLPLHNPDYRQTNGDRTPVQQCIQSYQPAVPSEQGPVRILSSNPSSLAIFDQSPAIADILRQIESSKAAVDEAKGQLADLQNSASQSHAALQADLDEHRERKRQEDVSKTELKSRTKHLEDLKRTADSSKREAEKRLRAAQASRQSAIQRVSYLDKEIAGLQARMVADEEAIVKSRQSVVEMEKEAGETLEGKKKEIKVAEDVIAALNARTKELEEMIAQEKERLQRAKDQAEIRKQDRTFIPLHVVNMEPEPAPWPPIYCGPQEAPVPGAGEYDVPQPPSVAHPSPEVRHDQGSSEHSQGSADSDSSKPARLSLAGISNLTSSSDNSNQLALRAKGYSIFDDDIASLTQPHHQTSFAPFDADLPSPALSISPGSATLIPNSLVQSIETSADNIPVSDNTDAYLDREWAPMQRASYGGLTTSPTSLTGGAYSDEHDPFEVRPPPRERYLPIQPGSEHLDIPFPSRSRTDPSSDWQPESEAQQQTDRPSAPRRWFSVTSKDQPKKGLNPDAKAFNFGRKKSFGPIGSRPSPAGALPTPPASFNFDPLSPSGLVSSGMPATPLTGNSLFSSMSIRAFAPSPEEREALQRALGGSTNTSLERLPSLADVGTLPPSPPHVHGVASQFPKAPLMDGIPAGMPRRSWFPALPLGRKPKFSPWDDEEPSGEKSGMEDKNEPSAL</sequence>